<dbReference type="InterPro" id="IPR016181">
    <property type="entry name" value="Acyl_CoA_acyltransferase"/>
</dbReference>
<name>A0ABX0ZJ03_9ACTN</name>
<sequence>MTDTPAGTSPHADVSLRPIGEDDLPVITGYLADPAAVGPFQWFGWPDPHRWKRDWAENGLLGPDGGRLLVTRGAESAGFVAWRKIPSATSFYWNMGILLWPQARGHGLGTQAQRLLVRYLFAHTLTARIEADTDVENHAEQRALEKAGFTREGVLRGSNFRDGQWHDSVVYGILRTDPQPTP</sequence>
<dbReference type="PROSITE" id="PS51186">
    <property type="entry name" value="GNAT"/>
    <property type="match status" value="1"/>
</dbReference>
<proteinExistence type="predicted"/>
<organism evidence="2 3">
    <name type="scientific">Actinacidiphila epipremni</name>
    <dbReference type="NCBI Taxonomy" id="2053013"/>
    <lineage>
        <taxon>Bacteria</taxon>
        <taxon>Bacillati</taxon>
        <taxon>Actinomycetota</taxon>
        <taxon>Actinomycetes</taxon>
        <taxon>Kitasatosporales</taxon>
        <taxon>Streptomycetaceae</taxon>
        <taxon>Actinacidiphila</taxon>
    </lineage>
</organism>
<evidence type="ECO:0000259" key="1">
    <source>
        <dbReference type="PROSITE" id="PS51186"/>
    </source>
</evidence>
<gene>
    <name evidence="2" type="ORF">HCN08_06625</name>
</gene>
<dbReference type="Gene3D" id="3.40.630.30">
    <property type="match status" value="1"/>
</dbReference>
<evidence type="ECO:0000313" key="2">
    <source>
        <dbReference type="EMBL" id="NJP43082.1"/>
    </source>
</evidence>
<dbReference type="PANTHER" id="PTHR43441:SF6">
    <property type="entry name" value="N-ACETYLTRANSFERASE DOMAIN-CONTAINING PROTEIN"/>
    <property type="match status" value="1"/>
</dbReference>
<dbReference type="Proteomes" id="UP000734511">
    <property type="component" value="Unassembled WGS sequence"/>
</dbReference>
<dbReference type="EMBL" id="JAATEJ010000003">
    <property type="protein sequence ID" value="NJP43082.1"/>
    <property type="molecule type" value="Genomic_DNA"/>
</dbReference>
<dbReference type="PANTHER" id="PTHR43441">
    <property type="entry name" value="RIBOSOMAL-PROTEIN-SERINE ACETYLTRANSFERASE"/>
    <property type="match status" value="1"/>
</dbReference>
<dbReference type="InterPro" id="IPR000182">
    <property type="entry name" value="GNAT_dom"/>
</dbReference>
<protein>
    <submittedName>
        <fullName evidence="2">GNAT family N-acetyltransferase</fullName>
    </submittedName>
</protein>
<feature type="domain" description="N-acetyltransferase" evidence="1">
    <location>
        <begin position="14"/>
        <end position="176"/>
    </location>
</feature>
<dbReference type="InterPro" id="IPR051908">
    <property type="entry name" value="Ribosomal_N-acetyltransferase"/>
</dbReference>
<dbReference type="RefSeq" id="WP_167981921.1">
    <property type="nucleotide sequence ID" value="NZ_JAATEJ010000003.1"/>
</dbReference>
<comment type="caution">
    <text evidence="2">The sequence shown here is derived from an EMBL/GenBank/DDBJ whole genome shotgun (WGS) entry which is preliminary data.</text>
</comment>
<keyword evidence="3" id="KW-1185">Reference proteome</keyword>
<evidence type="ECO:0000313" key="3">
    <source>
        <dbReference type="Proteomes" id="UP000734511"/>
    </source>
</evidence>
<accession>A0ABX0ZJ03</accession>
<dbReference type="Pfam" id="PF13302">
    <property type="entry name" value="Acetyltransf_3"/>
    <property type="match status" value="1"/>
</dbReference>
<reference evidence="2 3" key="1">
    <citation type="submission" date="2020-03" db="EMBL/GenBank/DDBJ databases">
        <title>WGS of actinomycetes isolated from Thailand.</title>
        <authorList>
            <person name="Thawai C."/>
        </authorList>
    </citation>
    <scope>NUCLEOTIDE SEQUENCE [LARGE SCALE GENOMIC DNA]</scope>
    <source>
        <strain evidence="2 3">PRB2-1</strain>
    </source>
</reference>
<dbReference type="SUPFAM" id="SSF55729">
    <property type="entry name" value="Acyl-CoA N-acyltransferases (Nat)"/>
    <property type="match status" value="1"/>
</dbReference>